<protein>
    <recommendedName>
        <fullName evidence="3">Beta-lactamase</fullName>
    </recommendedName>
</protein>
<evidence type="ECO:0000313" key="2">
    <source>
        <dbReference type="Proteomes" id="UP001599542"/>
    </source>
</evidence>
<gene>
    <name evidence="1" type="ORF">ACFW6T_34905</name>
</gene>
<reference evidence="1 2" key="1">
    <citation type="submission" date="2024-09" db="EMBL/GenBank/DDBJ databases">
        <title>The Natural Products Discovery Center: Release of the First 8490 Sequenced Strains for Exploring Actinobacteria Biosynthetic Diversity.</title>
        <authorList>
            <person name="Kalkreuter E."/>
            <person name="Kautsar S.A."/>
            <person name="Yang D."/>
            <person name="Bader C.D."/>
            <person name="Teijaro C.N."/>
            <person name="Fluegel L."/>
            <person name="Davis C.M."/>
            <person name="Simpson J.R."/>
            <person name="Lauterbach L."/>
            <person name="Steele A.D."/>
            <person name="Gui C."/>
            <person name="Meng S."/>
            <person name="Li G."/>
            <person name="Viehrig K."/>
            <person name="Ye F."/>
            <person name="Su P."/>
            <person name="Kiefer A.F."/>
            <person name="Nichols A."/>
            <person name="Cepeda A.J."/>
            <person name="Yan W."/>
            <person name="Fan B."/>
            <person name="Jiang Y."/>
            <person name="Adhikari A."/>
            <person name="Zheng C.-J."/>
            <person name="Schuster L."/>
            <person name="Cowan T.M."/>
            <person name="Smanski M.J."/>
            <person name="Chevrette M.G."/>
            <person name="De Carvalho L.P.S."/>
            <person name="Shen B."/>
        </authorList>
    </citation>
    <scope>NUCLEOTIDE SEQUENCE [LARGE SCALE GENOMIC DNA]</scope>
    <source>
        <strain evidence="1 2">NPDC058753</strain>
    </source>
</reference>
<dbReference type="EMBL" id="JBHYPX010000131">
    <property type="protein sequence ID" value="MFE1357165.1"/>
    <property type="molecule type" value="Genomic_DNA"/>
</dbReference>
<evidence type="ECO:0000313" key="1">
    <source>
        <dbReference type="EMBL" id="MFE1357165.1"/>
    </source>
</evidence>
<dbReference type="SUPFAM" id="SSF56601">
    <property type="entry name" value="beta-lactamase/transpeptidase-like"/>
    <property type="match status" value="1"/>
</dbReference>
<dbReference type="RefSeq" id="WP_380329974.1">
    <property type="nucleotide sequence ID" value="NZ_JBHYPW010000063.1"/>
</dbReference>
<name>A0ABW6GWL5_9ACTN</name>
<dbReference type="Proteomes" id="UP001599542">
    <property type="component" value="Unassembled WGS sequence"/>
</dbReference>
<dbReference type="InterPro" id="IPR012338">
    <property type="entry name" value="Beta-lactam/transpept-like"/>
</dbReference>
<accession>A0ABW6GWL5</accession>
<proteinExistence type="predicted"/>
<comment type="caution">
    <text evidence="1">The sequence shown here is derived from an EMBL/GenBank/DDBJ whole genome shotgun (WGS) entry which is preliminary data.</text>
</comment>
<sequence length="80" mass="8377">MPHGATRTPADTSELHAAFCELERTHGARLGVLAYDTGSGTGSGSGSGATIRHRADERFPLCSTFKPLATTAHLLTQTLP</sequence>
<keyword evidence="2" id="KW-1185">Reference proteome</keyword>
<evidence type="ECO:0008006" key="3">
    <source>
        <dbReference type="Google" id="ProtNLM"/>
    </source>
</evidence>
<dbReference type="Gene3D" id="3.40.710.10">
    <property type="entry name" value="DD-peptidase/beta-lactamase superfamily"/>
    <property type="match status" value="1"/>
</dbReference>
<organism evidence="1 2">
    <name type="scientific">Kitasatospora phosalacinea</name>
    <dbReference type="NCBI Taxonomy" id="2065"/>
    <lineage>
        <taxon>Bacteria</taxon>
        <taxon>Bacillati</taxon>
        <taxon>Actinomycetota</taxon>
        <taxon>Actinomycetes</taxon>
        <taxon>Kitasatosporales</taxon>
        <taxon>Streptomycetaceae</taxon>
        <taxon>Kitasatospora</taxon>
    </lineage>
</organism>